<accession>A0A4P9W026</accession>
<evidence type="ECO:0000256" key="1">
    <source>
        <dbReference type="SAM" id="Phobius"/>
    </source>
</evidence>
<feature type="transmembrane region" description="Helical" evidence="1">
    <location>
        <begin position="111"/>
        <end position="133"/>
    </location>
</feature>
<keyword evidence="1" id="KW-0472">Membrane</keyword>
<keyword evidence="1" id="KW-1133">Transmembrane helix</keyword>
<proteinExistence type="predicted"/>
<protein>
    <submittedName>
        <fullName evidence="2">Uncharacterized protein</fullName>
    </submittedName>
</protein>
<sequence>MAFTIAADPRVALISRDPSPGVVIDFSAWTGTGPTFPECVADAAMWYTCDDVLRMTEFAETLEGMADGAVEEKKDASPVEGVGPKVKETGMAAPVQATPAAPLKQAEKKSLLSGFVGVVLAVVVAGVAVYIMLNI</sequence>
<keyword evidence="3" id="KW-1185">Reference proteome</keyword>
<evidence type="ECO:0000313" key="3">
    <source>
        <dbReference type="Proteomes" id="UP000269721"/>
    </source>
</evidence>
<dbReference type="AlphaFoldDB" id="A0A4P9W026"/>
<dbReference type="Proteomes" id="UP000269721">
    <property type="component" value="Unassembled WGS sequence"/>
</dbReference>
<evidence type="ECO:0000313" key="2">
    <source>
        <dbReference type="EMBL" id="RKO84423.1"/>
    </source>
</evidence>
<organism evidence="2 3">
    <name type="scientific">Blyttiomyces helicus</name>
    <dbReference type="NCBI Taxonomy" id="388810"/>
    <lineage>
        <taxon>Eukaryota</taxon>
        <taxon>Fungi</taxon>
        <taxon>Fungi incertae sedis</taxon>
        <taxon>Chytridiomycota</taxon>
        <taxon>Chytridiomycota incertae sedis</taxon>
        <taxon>Chytridiomycetes</taxon>
        <taxon>Chytridiomycetes incertae sedis</taxon>
        <taxon>Blyttiomyces</taxon>
    </lineage>
</organism>
<keyword evidence="1" id="KW-0812">Transmembrane</keyword>
<name>A0A4P9W026_9FUNG</name>
<reference evidence="3" key="1">
    <citation type="journal article" date="2018" name="Nat. Microbiol.">
        <title>Leveraging single-cell genomics to expand the fungal tree of life.</title>
        <authorList>
            <person name="Ahrendt S.R."/>
            <person name="Quandt C.A."/>
            <person name="Ciobanu D."/>
            <person name="Clum A."/>
            <person name="Salamov A."/>
            <person name="Andreopoulos B."/>
            <person name="Cheng J.F."/>
            <person name="Woyke T."/>
            <person name="Pelin A."/>
            <person name="Henrissat B."/>
            <person name="Reynolds N.K."/>
            <person name="Benny G.L."/>
            <person name="Smith M.E."/>
            <person name="James T.Y."/>
            <person name="Grigoriev I.V."/>
        </authorList>
    </citation>
    <scope>NUCLEOTIDE SEQUENCE [LARGE SCALE GENOMIC DNA]</scope>
</reference>
<gene>
    <name evidence="2" type="ORF">BDK51DRAFT_33101</name>
</gene>
<dbReference type="EMBL" id="ML000116">
    <property type="protein sequence ID" value="RKO84423.1"/>
    <property type="molecule type" value="Genomic_DNA"/>
</dbReference>